<evidence type="ECO:0000256" key="6">
    <source>
        <dbReference type="SAM" id="MobiDB-lite"/>
    </source>
</evidence>
<organism evidence="8 9">
    <name type="scientific">Anopheles sinensis</name>
    <name type="common">Mosquito</name>
    <dbReference type="NCBI Taxonomy" id="74873"/>
    <lineage>
        <taxon>Eukaryota</taxon>
        <taxon>Metazoa</taxon>
        <taxon>Ecdysozoa</taxon>
        <taxon>Arthropoda</taxon>
        <taxon>Hexapoda</taxon>
        <taxon>Insecta</taxon>
        <taxon>Pterygota</taxon>
        <taxon>Neoptera</taxon>
        <taxon>Endopterygota</taxon>
        <taxon>Diptera</taxon>
        <taxon>Nematocera</taxon>
        <taxon>Culicoidea</taxon>
        <taxon>Culicidae</taxon>
        <taxon>Anophelinae</taxon>
        <taxon>Anopheles</taxon>
    </lineage>
</organism>
<feature type="region of interest" description="Disordered" evidence="6">
    <location>
        <begin position="1"/>
        <end position="73"/>
    </location>
</feature>
<gene>
    <name evidence="7" type="ORF">ZHAS_00014223</name>
</gene>
<evidence type="ECO:0000313" key="9">
    <source>
        <dbReference type="Proteomes" id="UP000030765"/>
    </source>
</evidence>
<keyword evidence="4" id="KW-0963">Cytoplasm</keyword>
<dbReference type="GO" id="GO:0005634">
    <property type="term" value="C:nucleus"/>
    <property type="evidence" value="ECO:0007669"/>
    <property type="project" value="UniProtKB-SubCell"/>
</dbReference>
<dbReference type="Proteomes" id="UP000030765">
    <property type="component" value="Unassembled WGS sequence"/>
</dbReference>
<dbReference type="EMBL" id="KE525315">
    <property type="protein sequence ID" value="KFB46137.1"/>
    <property type="molecule type" value="Genomic_DNA"/>
</dbReference>
<evidence type="ECO:0000256" key="4">
    <source>
        <dbReference type="ARBA" id="ARBA00022490"/>
    </source>
</evidence>
<dbReference type="OrthoDB" id="8170061at2759"/>
<name>A0A084W7E3_ANOSI</name>
<dbReference type="GO" id="GO:0010494">
    <property type="term" value="C:cytoplasmic stress granule"/>
    <property type="evidence" value="ECO:0007669"/>
    <property type="project" value="UniProtKB-SubCell"/>
</dbReference>
<proteinExistence type="inferred from homology"/>
<evidence type="ECO:0000256" key="5">
    <source>
        <dbReference type="ARBA" id="ARBA00023242"/>
    </source>
</evidence>
<dbReference type="Pfam" id="PF14799">
    <property type="entry name" value="FAM195"/>
    <property type="match status" value="1"/>
</dbReference>
<dbReference type="VEuPathDB" id="VectorBase:ASIS022947"/>
<dbReference type="EMBL" id="ATLV01021228">
    <property type="status" value="NOT_ANNOTATED_CDS"/>
    <property type="molecule type" value="Genomic_DNA"/>
</dbReference>
<dbReference type="EnsemblMetazoa" id="ASIC014223-RA">
    <property type="protein sequence ID" value="ASIC014223-PA"/>
    <property type="gene ID" value="ASIC014223"/>
</dbReference>
<keyword evidence="5" id="KW-0539">Nucleus</keyword>
<dbReference type="InterPro" id="IPR029428">
    <property type="entry name" value="MCRIP"/>
</dbReference>
<comment type="subcellular location">
    <subcellularLocation>
        <location evidence="2">Cytoplasm</location>
        <location evidence="2">Stress granule</location>
    </subcellularLocation>
    <subcellularLocation>
        <location evidence="1">Nucleus</location>
    </subcellularLocation>
</comment>
<evidence type="ECO:0000256" key="3">
    <source>
        <dbReference type="ARBA" id="ARBA00010821"/>
    </source>
</evidence>
<comment type="similarity">
    <text evidence="3">Belongs to the MCRIP family.</text>
</comment>
<dbReference type="STRING" id="74873.A0A084W7E3"/>
<evidence type="ECO:0000313" key="7">
    <source>
        <dbReference type="EMBL" id="KFB46137.1"/>
    </source>
</evidence>
<evidence type="ECO:0000256" key="2">
    <source>
        <dbReference type="ARBA" id="ARBA00004210"/>
    </source>
</evidence>
<dbReference type="VEuPathDB" id="VectorBase:ASIC014223"/>
<reference evidence="7 9" key="1">
    <citation type="journal article" date="2014" name="BMC Genomics">
        <title>Genome sequence of Anopheles sinensis provides insight into genetics basis of mosquito competence for malaria parasites.</title>
        <authorList>
            <person name="Zhou D."/>
            <person name="Zhang D."/>
            <person name="Ding G."/>
            <person name="Shi L."/>
            <person name="Hou Q."/>
            <person name="Ye Y."/>
            <person name="Xu Y."/>
            <person name="Zhou H."/>
            <person name="Xiong C."/>
            <person name="Li S."/>
            <person name="Yu J."/>
            <person name="Hong S."/>
            <person name="Yu X."/>
            <person name="Zou P."/>
            <person name="Chen C."/>
            <person name="Chang X."/>
            <person name="Wang W."/>
            <person name="Lv Y."/>
            <person name="Sun Y."/>
            <person name="Ma L."/>
            <person name="Shen B."/>
            <person name="Zhu C."/>
        </authorList>
    </citation>
    <scope>NUCLEOTIDE SEQUENCE [LARGE SCALE GENOMIC DNA]</scope>
</reference>
<dbReference type="AlphaFoldDB" id="A0A084W7E3"/>
<sequence>MQSGRDMPPQNHSPYQPKPNHVGPNAAGSMMNNSGNNGPPPSSSSVVHPMHPLQQNHQQLHPQPSQLQHSQHDELIRYINEAWHSITTDKSQKPPVFYKSVSEPRLPGFTPFDLEGWWGQRLVHQLNISSHGHQ</sequence>
<accession>A0A084W7E3</accession>
<evidence type="ECO:0000256" key="1">
    <source>
        <dbReference type="ARBA" id="ARBA00004123"/>
    </source>
</evidence>
<reference evidence="8" key="2">
    <citation type="submission" date="2020-05" db="UniProtKB">
        <authorList>
            <consortium name="EnsemblMetazoa"/>
        </authorList>
    </citation>
    <scope>IDENTIFICATION</scope>
</reference>
<protein>
    <submittedName>
        <fullName evidence="7 8">Uncharacterized protein</fullName>
    </submittedName>
</protein>
<evidence type="ECO:0000313" key="8">
    <source>
        <dbReference type="EnsemblMetazoa" id="ASIC014223-PA"/>
    </source>
</evidence>
<keyword evidence="9" id="KW-1185">Reference proteome</keyword>
<feature type="compositionally biased region" description="Low complexity" evidence="6">
    <location>
        <begin position="25"/>
        <end position="69"/>
    </location>
</feature>